<gene>
    <name evidence="8" type="ORF">CINC_LOCUS2171</name>
</gene>
<reference evidence="8" key="1">
    <citation type="submission" date="2021-12" db="EMBL/GenBank/DDBJ databases">
        <authorList>
            <person name="King R."/>
        </authorList>
    </citation>
    <scope>NUCLEOTIDE SEQUENCE</scope>
</reference>
<dbReference type="Pfam" id="PF00287">
    <property type="entry name" value="Na_K-ATPase"/>
    <property type="match status" value="1"/>
</dbReference>
<keyword evidence="3 7" id="KW-0812">Transmembrane</keyword>
<protein>
    <submittedName>
        <fullName evidence="8">Uncharacterized protein</fullName>
    </submittedName>
</protein>
<dbReference type="AlphaFoldDB" id="A0A9P0BI29"/>
<dbReference type="EMBL" id="LR824015">
    <property type="protein sequence ID" value="CAH0583186.1"/>
    <property type="molecule type" value="Genomic_DNA"/>
</dbReference>
<comment type="subcellular location">
    <subcellularLocation>
        <location evidence="1">Membrane</location>
        <topology evidence="1">Single-pass type II membrane protein</topology>
    </subcellularLocation>
</comment>
<dbReference type="PANTHER" id="PTHR11523">
    <property type="entry name" value="SODIUM/POTASSIUM-DEPENDENT ATPASE BETA SUBUNIT"/>
    <property type="match status" value="1"/>
</dbReference>
<evidence type="ECO:0000256" key="5">
    <source>
        <dbReference type="ARBA" id="ARBA00022989"/>
    </source>
</evidence>
<evidence type="ECO:0000313" key="8">
    <source>
        <dbReference type="EMBL" id="CAH0583186.1"/>
    </source>
</evidence>
<organism evidence="8 9">
    <name type="scientific">Chrysodeixis includens</name>
    <name type="common">Soybean looper</name>
    <name type="synonym">Pseudoplusia includens</name>
    <dbReference type="NCBI Taxonomy" id="689277"/>
    <lineage>
        <taxon>Eukaryota</taxon>
        <taxon>Metazoa</taxon>
        <taxon>Ecdysozoa</taxon>
        <taxon>Arthropoda</taxon>
        <taxon>Hexapoda</taxon>
        <taxon>Insecta</taxon>
        <taxon>Pterygota</taxon>
        <taxon>Neoptera</taxon>
        <taxon>Endopterygota</taxon>
        <taxon>Lepidoptera</taxon>
        <taxon>Glossata</taxon>
        <taxon>Ditrysia</taxon>
        <taxon>Noctuoidea</taxon>
        <taxon>Noctuidae</taxon>
        <taxon>Plusiinae</taxon>
        <taxon>Chrysodeixis</taxon>
    </lineage>
</organism>
<evidence type="ECO:0000256" key="6">
    <source>
        <dbReference type="ARBA" id="ARBA00023136"/>
    </source>
</evidence>
<keyword evidence="6 7" id="KW-0472">Membrane</keyword>
<evidence type="ECO:0000256" key="7">
    <source>
        <dbReference type="SAM" id="Phobius"/>
    </source>
</evidence>
<dbReference type="GO" id="GO:0006883">
    <property type="term" value="P:intracellular sodium ion homeostasis"/>
    <property type="evidence" value="ECO:0007669"/>
    <property type="project" value="TreeGrafter"/>
</dbReference>
<comment type="similarity">
    <text evidence="2">Belongs to the X(+)/potassium ATPases subunit beta family.</text>
</comment>
<dbReference type="InterPro" id="IPR038702">
    <property type="entry name" value="Na/K_ATPase_sub_beta_sf"/>
</dbReference>
<dbReference type="GO" id="GO:0005890">
    <property type="term" value="C:sodium:potassium-exchanging ATPase complex"/>
    <property type="evidence" value="ECO:0007669"/>
    <property type="project" value="InterPro"/>
</dbReference>
<sequence length="318" mass="35910">MANQDEQKSVALSQKVVASAPKPAAKFPVVSPSIPTTSRAGGSSDVFQNKQTSFKSYFYDKETRECCGRTSGSWLSFLAYTVMYLLFLSTYTMVFLYGSLYALRYTIDYKIDKVELLTYSKHGIGLTAAPTSQSNHPLIWYKNGEKEDYGKYVQALDKLLSSNRRKREVNKLGPCGQSPYGYGDKPCIIVRINKQLKWSGHPLLPNSTVAKSAPAEVIQWMKTDNRKLWLECKGYHSYDKEHIGKIRYFPDPPGFDPDSFPLERTKKSPLVAIQISDFSIGISLAIKCNLWYEAGPSSVEFVLYVAPQDRSTNNTRHM</sequence>
<evidence type="ECO:0000256" key="3">
    <source>
        <dbReference type="ARBA" id="ARBA00022692"/>
    </source>
</evidence>
<keyword evidence="4" id="KW-0735">Signal-anchor</keyword>
<dbReference type="OrthoDB" id="5912413at2759"/>
<dbReference type="GO" id="GO:0030007">
    <property type="term" value="P:intracellular potassium ion homeostasis"/>
    <property type="evidence" value="ECO:0007669"/>
    <property type="project" value="TreeGrafter"/>
</dbReference>
<evidence type="ECO:0000256" key="4">
    <source>
        <dbReference type="ARBA" id="ARBA00022968"/>
    </source>
</evidence>
<dbReference type="PANTHER" id="PTHR11523:SF28">
    <property type="entry name" value="NA_K-ATPASE BETA SUBUNIT ISOFORM 4-RELATED"/>
    <property type="match status" value="1"/>
</dbReference>
<evidence type="ECO:0000256" key="1">
    <source>
        <dbReference type="ARBA" id="ARBA00004606"/>
    </source>
</evidence>
<keyword evidence="9" id="KW-1185">Reference proteome</keyword>
<proteinExistence type="inferred from homology"/>
<evidence type="ECO:0000313" key="9">
    <source>
        <dbReference type="Proteomes" id="UP001154114"/>
    </source>
</evidence>
<dbReference type="GO" id="GO:0001671">
    <property type="term" value="F:ATPase activator activity"/>
    <property type="evidence" value="ECO:0007669"/>
    <property type="project" value="TreeGrafter"/>
</dbReference>
<evidence type="ECO:0000256" key="2">
    <source>
        <dbReference type="ARBA" id="ARBA00005876"/>
    </source>
</evidence>
<dbReference type="GO" id="GO:1990573">
    <property type="term" value="P:potassium ion import across plasma membrane"/>
    <property type="evidence" value="ECO:0007669"/>
    <property type="project" value="TreeGrafter"/>
</dbReference>
<dbReference type="InterPro" id="IPR000402">
    <property type="entry name" value="Na/K_ATPase_sub_beta"/>
</dbReference>
<keyword evidence="5 7" id="KW-1133">Transmembrane helix</keyword>
<feature type="transmembrane region" description="Helical" evidence="7">
    <location>
        <begin position="77"/>
        <end position="103"/>
    </location>
</feature>
<name>A0A9P0BI29_CHRIL</name>
<accession>A0A9P0BI29</accession>
<dbReference type="Gene3D" id="2.60.40.1660">
    <property type="entry name" value="Na, k-atpase alpha subunit"/>
    <property type="match status" value="1"/>
</dbReference>
<dbReference type="GO" id="GO:0036376">
    <property type="term" value="P:sodium ion export across plasma membrane"/>
    <property type="evidence" value="ECO:0007669"/>
    <property type="project" value="TreeGrafter"/>
</dbReference>
<dbReference type="Proteomes" id="UP001154114">
    <property type="component" value="Chromosome 12"/>
</dbReference>